<dbReference type="InterPro" id="IPR034122">
    <property type="entry name" value="Retropepsin-like_bacterial"/>
</dbReference>
<protein>
    <submittedName>
        <fullName evidence="2">Aspartyl protease</fullName>
    </submittedName>
</protein>
<keyword evidence="1" id="KW-0472">Membrane</keyword>
<keyword evidence="1" id="KW-0812">Transmembrane</keyword>
<sequence>MDNNQYAQTGRRMFIITWLLLFALLFIFFYFHSQSDKGRVESHPGKVIIKADAQGHYRIDGAIDGQPVHFIIDTGATLLAIPEKVARDLNLIGRYPIRMQTAKGTVEGSLTRVNKLSFGNFTLHNVKAVIILGAEDDMLLMGMNVLSHFSLTQTNKTLVIKKSDEQ</sequence>
<dbReference type="InterPro" id="IPR021109">
    <property type="entry name" value="Peptidase_aspartic_dom_sf"/>
</dbReference>
<dbReference type="RefSeq" id="WP_058507613.1">
    <property type="nucleotide sequence ID" value="NZ_CAAAIK010000001.1"/>
</dbReference>
<keyword evidence="3" id="KW-1185">Reference proteome</keyword>
<keyword evidence="1" id="KW-1133">Transmembrane helix</keyword>
<reference evidence="2 3" key="1">
    <citation type="submission" date="2015-11" db="EMBL/GenBank/DDBJ databases">
        <title>Genomic analysis of 38 Legionella species identifies large and diverse effector repertoires.</title>
        <authorList>
            <person name="Burstein D."/>
            <person name="Amaro F."/>
            <person name="Zusman T."/>
            <person name="Lifshitz Z."/>
            <person name="Cohen O."/>
            <person name="Gilbert J.A."/>
            <person name="Pupko T."/>
            <person name="Shuman H.A."/>
            <person name="Segal G."/>
        </authorList>
    </citation>
    <scope>NUCLEOTIDE SEQUENCE [LARGE SCALE GENOMIC DNA]</scope>
    <source>
        <strain evidence="2 3">CDC#1442-AUS-E</strain>
    </source>
</reference>
<dbReference type="SUPFAM" id="SSF50630">
    <property type="entry name" value="Acid proteases"/>
    <property type="match status" value="1"/>
</dbReference>
<dbReference type="Proteomes" id="UP000054618">
    <property type="component" value="Unassembled WGS sequence"/>
</dbReference>
<dbReference type="InterPro" id="IPR011969">
    <property type="entry name" value="Clan_AA_Asp_peptidase_C"/>
</dbReference>
<dbReference type="EMBL" id="LNYS01000008">
    <property type="protein sequence ID" value="KTD50179.1"/>
    <property type="molecule type" value="Genomic_DNA"/>
</dbReference>
<dbReference type="GO" id="GO:0006508">
    <property type="term" value="P:proteolysis"/>
    <property type="evidence" value="ECO:0007669"/>
    <property type="project" value="UniProtKB-KW"/>
</dbReference>
<proteinExistence type="predicted"/>
<dbReference type="CDD" id="cd05483">
    <property type="entry name" value="retropepsin_like_bacteria"/>
    <property type="match status" value="1"/>
</dbReference>
<dbReference type="Pfam" id="PF13975">
    <property type="entry name" value="gag-asp_proteas"/>
    <property type="match status" value="1"/>
</dbReference>
<dbReference type="AlphaFoldDB" id="A0A0W0Y0W0"/>
<organism evidence="2 3">
    <name type="scientific">Legionella quinlivanii</name>
    <dbReference type="NCBI Taxonomy" id="45073"/>
    <lineage>
        <taxon>Bacteria</taxon>
        <taxon>Pseudomonadati</taxon>
        <taxon>Pseudomonadota</taxon>
        <taxon>Gammaproteobacteria</taxon>
        <taxon>Legionellales</taxon>
        <taxon>Legionellaceae</taxon>
        <taxon>Legionella</taxon>
    </lineage>
</organism>
<dbReference type="GO" id="GO:0004190">
    <property type="term" value="F:aspartic-type endopeptidase activity"/>
    <property type="evidence" value="ECO:0007669"/>
    <property type="project" value="InterPro"/>
</dbReference>
<name>A0A0W0Y0W0_9GAMM</name>
<dbReference type="InterPro" id="IPR001969">
    <property type="entry name" value="Aspartic_peptidase_AS"/>
</dbReference>
<accession>A0A0W0Y0W0</accession>
<feature type="transmembrane region" description="Helical" evidence="1">
    <location>
        <begin position="12"/>
        <end position="31"/>
    </location>
</feature>
<evidence type="ECO:0000256" key="1">
    <source>
        <dbReference type="SAM" id="Phobius"/>
    </source>
</evidence>
<evidence type="ECO:0000313" key="3">
    <source>
        <dbReference type="Proteomes" id="UP000054618"/>
    </source>
</evidence>
<dbReference type="PROSITE" id="PS00141">
    <property type="entry name" value="ASP_PROTEASE"/>
    <property type="match status" value="1"/>
</dbReference>
<evidence type="ECO:0000313" key="2">
    <source>
        <dbReference type="EMBL" id="KTD50179.1"/>
    </source>
</evidence>
<comment type="caution">
    <text evidence="2">The sequence shown here is derived from an EMBL/GenBank/DDBJ whole genome shotgun (WGS) entry which is preliminary data.</text>
</comment>
<dbReference type="Gene3D" id="2.40.70.10">
    <property type="entry name" value="Acid Proteases"/>
    <property type="match status" value="1"/>
</dbReference>
<dbReference type="NCBIfam" id="TIGR02281">
    <property type="entry name" value="clan_AA_DTGA"/>
    <property type="match status" value="1"/>
</dbReference>
<keyword evidence="2" id="KW-0645">Protease</keyword>
<dbReference type="PATRIC" id="fig|45073.5.peg.1590"/>
<keyword evidence="2" id="KW-0378">Hydrolase</keyword>
<gene>
    <name evidence="2" type="ORF">Lqui_1504</name>
</gene>
<dbReference type="STRING" id="45073.Lqui_1504"/>